<organism evidence="7 8">
    <name type="scientific">Lolium multiflorum</name>
    <name type="common">Italian ryegrass</name>
    <name type="synonym">Lolium perenne subsp. multiflorum</name>
    <dbReference type="NCBI Taxonomy" id="4521"/>
    <lineage>
        <taxon>Eukaryota</taxon>
        <taxon>Viridiplantae</taxon>
        <taxon>Streptophyta</taxon>
        <taxon>Embryophyta</taxon>
        <taxon>Tracheophyta</taxon>
        <taxon>Spermatophyta</taxon>
        <taxon>Magnoliopsida</taxon>
        <taxon>Liliopsida</taxon>
        <taxon>Poales</taxon>
        <taxon>Poaceae</taxon>
        <taxon>BOP clade</taxon>
        <taxon>Pooideae</taxon>
        <taxon>Poodae</taxon>
        <taxon>Poeae</taxon>
        <taxon>Poeae Chloroplast Group 2 (Poeae type)</taxon>
        <taxon>Loliodinae</taxon>
        <taxon>Loliinae</taxon>
        <taxon>Lolium</taxon>
    </lineage>
</organism>
<evidence type="ECO:0000256" key="1">
    <source>
        <dbReference type="ARBA" id="ARBA00004370"/>
    </source>
</evidence>
<proteinExistence type="predicted"/>
<evidence type="ECO:0000256" key="2">
    <source>
        <dbReference type="ARBA" id="ARBA00022448"/>
    </source>
</evidence>
<evidence type="ECO:0000256" key="5">
    <source>
        <dbReference type="SAM" id="MobiDB-lite"/>
    </source>
</evidence>
<comment type="subcellular location">
    <subcellularLocation>
        <location evidence="1">Membrane</location>
    </subcellularLocation>
</comment>
<name>A0AAD8QVY0_LOLMU</name>
<reference evidence="7" key="1">
    <citation type="submission" date="2023-07" db="EMBL/GenBank/DDBJ databases">
        <title>A chromosome-level genome assembly of Lolium multiflorum.</title>
        <authorList>
            <person name="Chen Y."/>
            <person name="Copetti D."/>
            <person name="Kolliker R."/>
            <person name="Studer B."/>
        </authorList>
    </citation>
    <scope>NUCLEOTIDE SEQUENCE</scope>
    <source>
        <strain evidence="7">02402/16</strain>
        <tissue evidence="7">Leaf</tissue>
    </source>
</reference>
<keyword evidence="4" id="KW-0472">Membrane</keyword>
<feature type="compositionally biased region" description="Pro residues" evidence="5">
    <location>
        <begin position="12"/>
        <end position="22"/>
    </location>
</feature>
<sequence>MLCLAAPKAAAPGPPPRHPCPPLEHANRRRKAPPSSGHHPHWTYDEAKSSLSVAFVAAPAGPNGWVAWALNPTGEGMAGAQALVALKGSSSAPAVKTYNITGYVPLGHGSPQRIPLARVPQSRVQPLPAGGETGPAAAGSARALLDGAHRRRQRRRWEGLRWWLPGWPGFAPPPVSPRGGSDAGAGLFS</sequence>
<keyword evidence="8" id="KW-1185">Reference proteome</keyword>
<feature type="compositionally biased region" description="Low complexity" evidence="5">
    <location>
        <begin position="1"/>
        <end position="11"/>
    </location>
</feature>
<dbReference type="PANTHER" id="PTHR23130">
    <property type="entry name" value="CYTOCHROME B561 AND DOMON DOMAIN-CONTAINING PROTEIN"/>
    <property type="match status" value="1"/>
</dbReference>
<evidence type="ECO:0000256" key="3">
    <source>
        <dbReference type="ARBA" id="ARBA00022729"/>
    </source>
</evidence>
<protein>
    <recommendedName>
        <fullName evidence="6">DOMON domain-containing protein</fullName>
    </recommendedName>
</protein>
<keyword evidence="2" id="KW-0813">Transport</keyword>
<dbReference type="InterPro" id="IPR005018">
    <property type="entry name" value="DOMON_domain"/>
</dbReference>
<evidence type="ECO:0000313" key="7">
    <source>
        <dbReference type="EMBL" id="KAK1608862.1"/>
    </source>
</evidence>
<dbReference type="PROSITE" id="PS50836">
    <property type="entry name" value="DOMON"/>
    <property type="match status" value="1"/>
</dbReference>
<dbReference type="EMBL" id="JAUUTY010000007">
    <property type="protein sequence ID" value="KAK1608862.1"/>
    <property type="molecule type" value="Genomic_DNA"/>
</dbReference>
<dbReference type="AlphaFoldDB" id="A0AAD8QVY0"/>
<comment type="caution">
    <text evidence="7">The sequence shown here is derived from an EMBL/GenBank/DDBJ whole genome shotgun (WGS) entry which is preliminary data.</text>
</comment>
<evidence type="ECO:0000259" key="6">
    <source>
        <dbReference type="PROSITE" id="PS50836"/>
    </source>
</evidence>
<keyword evidence="3" id="KW-0732">Signal</keyword>
<feature type="domain" description="DOMON" evidence="6">
    <location>
        <begin position="36"/>
        <end position="166"/>
    </location>
</feature>
<evidence type="ECO:0000313" key="8">
    <source>
        <dbReference type="Proteomes" id="UP001231189"/>
    </source>
</evidence>
<feature type="region of interest" description="Disordered" evidence="5">
    <location>
        <begin position="1"/>
        <end position="43"/>
    </location>
</feature>
<dbReference type="GO" id="GO:0016020">
    <property type="term" value="C:membrane"/>
    <property type="evidence" value="ECO:0007669"/>
    <property type="project" value="UniProtKB-SubCell"/>
</dbReference>
<dbReference type="Proteomes" id="UP001231189">
    <property type="component" value="Unassembled WGS sequence"/>
</dbReference>
<dbReference type="PANTHER" id="PTHR23130:SF89">
    <property type="entry name" value="OS08G0524400 PROTEIN"/>
    <property type="match status" value="1"/>
</dbReference>
<gene>
    <name evidence="7" type="ORF">QYE76_032535</name>
</gene>
<evidence type="ECO:0000256" key="4">
    <source>
        <dbReference type="ARBA" id="ARBA00023136"/>
    </source>
</evidence>
<accession>A0AAD8QVY0</accession>